<dbReference type="NCBIfam" id="NF047420">
    <property type="entry name" value="EF_P_mod_YmfI"/>
    <property type="match status" value="1"/>
</dbReference>
<dbReference type="SUPFAM" id="SSF51735">
    <property type="entry name" value="NAD(P)-binding Rossmann-fold domains"/>
    <property type="match status" value="1"/>
</dbReference>
<sequence>MRKNVLIIGASGGIGSAVAKQLAGESYQLILHYNQNKQAMYANRDKLHEESILMEVQADLSQDDGINRLISQIVFPVDAIIFAGGTAHYGLFQDTEETQMDMMLTLHVKAPWLITQQLLPSMIQRKQGRIILITSVWGETGAANEVVYSSVKGAQNSFVKALAKESAASGIAVNAVSPGFIDTKMNQGLLQEEKEKIISDIPANRPGTPEDVAHTVAFLMSEHADYIHGEIIHVSGGWRS</sequence>
<dbReference type="InterPro" id="IPR002347">
    <property type="entry name" value="SDR_fam"/>
</dbReference>
<protein>
    <submittedName>
        <fullName evidence="3">3-ketoacyl-ACP reductase</fullName>
    </submittedName>
</protein>
<keyword evidence="4" id="KW-1185">Reference proteome</keyword>
<comment type="similarity">
    <text evidence="1">Belongs to the short-chain dehydrogenases/reductases (SDR) family.</text>
</comment>
<dbReference type="CDD" id="cd05233">
    <property type="entry name" value="SDR_c"/>
    <property type="match status" value="1"/>
</dbReference>
<evidence type="ECO:0000313" key="4">
    <source>
        <dbReference type="Proteomes" id="UP000050331"/>
    </source>
</evidence>
<dbReference type="STRING" id="1472767.AOX59_02655"/>
<dbReference type="InterPro" id="IPR050259">
    <property type="entry name" value="SDR"/>
</dbReference>
<name>A0A0U4FAS5_9BACI</name>
<dbReference type="PANTHER" id="PTHR42879">
    <property type="entry name" value="3-OXOACYL-(ACYL-CARRIER-PROTEIN) REDUCTASE"/>
    <property type="match status" value="1"/>
</dbReference>
<dbReference type="Proteomes" id="UP000050331">
    <property type="component" value="Chromosome"/>
</dbReference>
<dbReference type="PANTHER" id="PTHR42879:SF2">
    <property type="entry name" value="3-OXOACYL-[ACYL-CARRIER-PROTEIN] REDUCTASE FABG"/>
    <property type="match status" value="1"/>
</dbReference>
<dbReference type="FunFam" id="3.40.50.720:FF:000173">
    <property type="entry name" value="3-oxoacyl-[acyl-carrier protein] reductase"/>
    <property type="match status" value="1"/>
</dbReference>
<keyword evidence="2" id="KW-0560">Oxidoreductase</keyword>
<accession>A0A0U4FAS5</accession>
<dbReference type="RefSeq" id="WP_068441439.1">
    <property type="nucleotide sequence ID" value="NZ_CP013862.1"/>
</dbReference>
<dbReference type="InterPro" id="IPR036291">
    <property type="entry name" value="NAD(P)-bd_dom_sf"/>
</dbReference>
<dbReference type="OrthoDB" id="9803333at2"/>
<dbReference type="PRINTS" id="PR00081">
    <property type="entry name" value="GDHRDH"/>
</dbReference>
<dbReference type="EMBL" id="CP013862">
    <property type="protein sequence ID" value="ALX47597.1"/>
    <property type="molecule type" value="Genomic_DNA"/>
</dbReference>
<evidence type="ECO:0000313" key="3">
    <source>
        <dbReference type="EMBL" id="ALX47597.1"/>
    </source>
</evidence>
<dbReference type="Pfam" id="PF13561">
    <property type="entry name" value="adh_short_C2"/>
    <property type="match status" value="1"/>
</dbReference>
<evidence type="ECO:0000256" key="2">
    <source>
        <dbReference type="ARBA" id="ARBA00023002"/>
    </source>
</evidence>
<proteinExistence type="inferred from homology"/>
<reference evidence="3 4" key="1">
    <citation type="submission" date="2016-01" db="EMBL/GenBank/DDBJ databases">
        <title>Complete genome sequence of strain Lentibacillus amyloliquefaciens LAM0015T isolated from saline sediment.</title>
        <authorList>
            <person name="Wang J.-L."/>
            <person name="He M.-X."/>
        </authorList>
    </citation>
    <scope>NUCLEOTIDE SEQUENCE [LARGE SCALE GENOMIC DNA]</scope>
    <source>
        <strain evidence="3 4">LAM0015</strain>
    </source>
</reference>
<dbReference type="AlphaFoldDB" id="A0A0U4FAS5"/>
<gene>
    <name evidence="3" type="ORF">AOX59_02655</name>
</gene>
<dbReference type="Gene3D" id="3.40.50.720">
    <property type="entry name" value="NAD(P)-binding Rossmann-like Domain"/>
    <property type="match status" value="1"/>
</dbReference>
<evidence type="ECO:0000256" key="1">
    <source>
        <dbReference type="ARBA" id="ARBA00006484"/>
    </source>
</evidence>
<organism evidence="3 4">
    <name type="scientific">Lentibacillus amyloliquefaciens</name>
    <dbReference type="NCBI Taxonomy" id="1472767"/>
    <lineage>
        <taxon>Bacteria</taxon>
        <taxon>Bacillati</taxon>
        <taxon>Bacillota</taxon>
        <taxon>Bacilli</taxon>
        <taxon>Bacillales</taxon>
        <taxon>Bacillaceae</taxon>
        <taxon>Lentibacillus</taxon>
    </lineage>
</organism>
<dbReference type="GO" id="GO:0016491">
    <property type="term" value="F:oxidoreductase activity"/>
    <property type="evidence" value="ECO:0007669"/>
    <property type="project" value="UniProtKB-KW"/>
</dbReference>
<dbReference type="KEGG" id="lao:AOX59_02655"/>